<dbReference type="PANTHER" id="PTHR31649:SF1">
    <property type="entry name" value="FARNESOIC ACID O-METHYL TRANSFERASE DOMAIN-CONTAINING PROTEIN"/>
    <property type="match status" value="1"/>
</dbReference>
<name>A0ABN7NSA7_TIMPD</name>
<keyword evidence="2" id="KW-1185">Reference proteome</keyword>
<dbReference type="InterPro" id="IPR006616">
    <property type="entry name" value="DM9_repeat"/>
</dbReference>
<evidence type="ECO:0008006" key="3">
    <source>
        <dbReference type="Google" id="ProtNLM"/>
    </source>
</evidence>
<organism evidence="1 2">
    <name type="scientific">Timema podura</name>
    <name type="common">Walking stick</name>
    <dbReference type="NCBI Taxonomy" id="61482"/>
    <lineage>
        <taxon>Eukaryota</taxon>
        <taxon>Metazoa</taxon>
        <taxon>Ecdysozoa</taxon>
        <taxon>Arthropoda</taxon>
        <taxon>Hexapoda</taxon>
        <taxon>Insecta</taxon>
        <taxon>Pterygota</taxon>
        <taxon>Neoptera</taxon>
        <taxon>Polyneoptera</taxon>
        <taxon>Phasmatodea</taxon>
        <taxon>Timematodea</taxon>
        <taxon>Timematoidea</taxon>
        <taxon>Timematidae</taxon>
        <taxon>Timema</taxon>
    </lineage>
</organism>
<sequence>MGAMTITTQGHNVSWISSGSGDVPPGAVWAGKDSDGGDIYVGRASHEGDMLPAKVVPRHGGAFVSWGGEEHSKFSYEVLCCSNVAWERSSHGHVPYGAIEAGRTSSGEPLFIGRVLHNGTLTPGKIHPSHRMCYIPFGGQEIPFDSYEDSCVKPPNNDSE</sequence>
<reference evidence="1" key="1">
    <citation type="submission" date="2021-03" db="EMBL/GenBank/DDBJ databases">
        <authorList>
            <person name="Tran Van P."/>
        </authorList>
    </citation>
    <scope>NUCLEOTIDE SEQUENCE</scope>
</reference>
<dbReference type="PANTHER" id="PTHR31649">
    <property type="entry name" value="AGAP009604-PA"/>
    <property type="match status" value="1"/>
</dbReference>
<gene>
    <name evidence="1" type="ORF">TPAB3V08_LOCUS3334</name>
</gene>
<dbReference type="EMBL" id="CAJPIN010003718">
    <property type="protein sequence ID" value="CAG2056342.1"/>
    <property type="molecule type" value="Genomic_DNA"/>
</dbReference>
<comment type="caution">
    <text evidence="1">The sequence shown here is derived from an EMBL/GenBank/DDBJ whole genome shotgun (WGS) entry which is preliminary data.</text>
</comment>
<protein>
    <recommendedName>
        <fullName evidence="3">Natterin-3</fullName>
    </recommendedName>
</protein>
<evidence type="ECO:0000313" key="2">
    <source>
        <dbReference type="Proteomes" id="UP001153148"/>
    </source>
</evidence>
<feature type="non-terminal residue" evidence="1">
    <location>
        <position position="160"/>
    </location>
</feature>
<dbReference type="Proteomes" id="UP001153148">
    <property type="component" value="Unassembled WGS sequence"/>
</dbReference>
<accession>A0ABN7NSA7</accession>
<evidence type="ECO:0000313" key="1">
    <source>
        <dbReference type="EMBL" id="CAG2056342.1"/>
    </source>
</evidence>
<dbReference type="SMART" id="SM00696">
    <property type="entry name" value="DM9"/>
    <property type="match status" value="2"/>
</dbReference>
<dbReference type="Pfam" id="PF11901">
    <property type="entry name" value="DM9"/>
    <property type="match status" value="1"/>
</dbReference>
<proteinExistence type="predicted"/>